<dbReference type="InterPro" id="IPR036691">
    <property type="entry name" value="Endo/exonu/phosph_ase_sf"/>
</dbReference>
<evidence type="ECO:0000313" key="1">
    <source>
        <dbReference type="EMBL" id="KAF7266916.1"/>
    </source>
</evidence>
<proteinExistence type="predicted"/>
<name>A0A834HVI2_RHYFE</name>
<organism evidence="1 2">
    <name type="scientific">Rhynchophorus ferrugineus</name>
    <name type="common">Red palm weevil</name>
    <name type="synonym">Curculio ferrugineus</name>
    <dbReference type="NCBI Taxonomy" id="354439"/>
    <lineage>
        <taxon>Eukaryota</taxon>
        <taxon>Metazoa</taxon>
        <taxon>Ecdysozoa</taxon>
        <taxon>Arthropoda</taxon>
        <taxon>Hexapoda</taxon>
        <taxon>Insecta</taxon>
        <taxon>Pterygota</taxon>
        <taxon>Neoptera</taxon>
        <taxon>Endopterygota</taxon>
        <taxon>Coleoptera</taxon>
        <taxon>Polyphaga</taxon>
        <taxon>Cucujiformia</taxon>
        <taxon>Curculionidae</taxon>
        <taxon>Dryophthorinae</taxon>
        <taxon>Rhynchophorus</taxon>
    </lineage>
</organism>
<protein>
    <submittedName>
        <fullName evidence="1">Uncharacterized protein</fullName>
    </submittedName>
</protein>
<comment type="caution">
    <text evidence="1">The sequence shown here is derived from an EMBL/GenBank/DDBJ whole genome shotgun (WGS) entry which is preliminary data.</text>
</comment>
<gene>
    <name evidence="1" type="ORF">GWI33_019842</name>
</gene>
<accession>A0A834HVI2</accession>
<dbReference type="EMBL" id="JAACXV010014491">
    <property type="protein sequence ID" value="KAF7266916.1"/>
    <property type="molecule type" value="Genomic_DNA"/>
</dbReference>
<evidence type="ECO:0000313" key="2">
    <source>
        <dbReference type="Proteomes" id="UP000625711"/>
    </source>
</evidence>
<keyword evidence="2" id="KW-1185">Reference proteome</keyword>
<sequence length="214" mass="23685">MRVVTSAAVIKRDSNGKTDIRPSEENSSTISKYSLNPLTVSQFVTTESTGTIALPAAVEAPQSCLKRTFSNTQYLHRNIIVTTSIIISLSDRPVVITSIYRKCSNDYNQAELEALDFNTRHPLWGNLSYNSAGGHILELSLSSGPGLVTPSEPIHFHYQQHRPTIIEFFVTQNIPNPANIASSQQTGLRQPCSHTKSGLEEIPGYYLKIQQTRP</sequence>
<dbReference type="Proteomes" id="UP000625711">
    <property type="component" value="Unassembled WGS sequence"/>
</dbReference>
<reference evidence="1" key="1">
    <citation type="submission" date="2020-08" db="EMBL/GenBank/DDBJ databases">
        <title>Genome sequencing and assembly of the red palm weevil Rhynchophorus ferrugineus.</title>
        <authorList>
            <person name="Dias G.B."/>
            <person name="Bergman C.M."/>
            <person name="Manee M."/>
        </authorList>
    </citation>
    <scope>NUCLEOTIDE SEQUENCE</scope>
    <source>
        <strain evidence="1">AA-2017</strain>
        <tissue evidence="1">Whole larva</tissue>
    </source>
</reference>
<dbReference type="SUPFAM" id="SSF56219">
    <property type="entry name" value="DNase I-like"/>
    <property type="match status" value="1"/>
</dbReference>
<dbReference type="AlphaFoldDB" id="A0A834HVI2"/>